<dbReference type="RefSeq" id="WP_171594536.1">
    <property type="nucleotide sequence ID" value="NZ_RZNH01000006.1"/>
</dbReference>
<evidence type="ECO:0000313" key="1">
    <source>
        <dbReference type="EMBL" id="NOU59257.1"/>
    </source>
</evidence>
<dbReference type="SUPFAM" id="SSF69304">
    <property type="entry name" value="Tricorn protease N-terminal domain"/>
    <property type="match status" value="1"/>
</dbReference>
<evidence type="ECO:0000313" key="2">
    <source>
        <dbReference type="Proteomes" id="UP000732105"/>
    </source>
</evidence>
<proteinExistence type="predicted"/>
<name>A0ABX1WTC4_9BACT</name>
<sequence>MNISTLLFGILILFVTSCSTGSDKKQTEQEQSEINEKMLVYEPILVSDSLPVVVDEQSGMIWHDSLIWVNNDSGGAAALYAYNLQGSLKKTLQVKNVSNLDWEALAEDDQYFYIGDFGNNYGTRRNLKLYRVDKSKIDKNDKIETEAEEIGFEWADQKVFISLKHHHNYDCEAFFSSGDSLYFFTKNWANLKTRMYSMPKTLEQHKLQPKAEFDADLLVTGADINTTGDVVALVGYKDFRTYLILLYDFEATDFLGGKSVKLDLEVLGSAQTEGVLFTDNDELYINTEATKQKQAIYKIDWKQFISN</sequence>
<dbReference type="Proteomes" id="UP000732105">
    <property type="component" value="Unassembled WGS sequence"/>
</dbReference>
<dbReference type="EMBL" id="RZNH01000006">
    <property type="protein sequence ID" value="NOU59257.1"/>
    <property type="molecule type" value="Genomic_DNA"/>
</dbReference>
<comment type="caution">
    <text evidence="1">The sequence shown here is derived from an EMBL/GenBank/DDBJ whole genome shotgun (WGS) entry which is preliminary data.</text>
</comment>
<protein>
    <submittedName>
        <fullName evidence="1">Uncharacterized protein</fullName>
    </submittedName>
</protein>
<accession>A0ABX1WTC4</accession>
<reference evidence="1 2" key="1">
    <citation type="submission" date="2018-12" db="EMBL/GenBank/DDBJ databases">
        <title>Marinifilum JC070 sp. nov., a marine bacterium isolated from Yongle Blue Hole in the South China Sea.</title>
        <authorList>
            <person name="Fu T."/>
        </authorList>
    </citation>
    <scope>NUCLEOTIDE SEQUENCE [LARGE SCALE GENOMIC DNA]</scope>
    <source>
        <strain evidence="1 2">JC070</strain>
    </source>
</reference>
<gene>
    <name evidence="1" type="ORF">ELS83_05460</name>
</gene>
<keyword evidence="2" id="KW-1185">Reference proteome</keyword>
<organism evidence="1 2">
    <name type="scientific">Marinifilum caeruleilacunae</name>
    <dbReference type="NCBI Taxonomy" id="2499076"/>
    <lineage>
        <taxon>Bacteria</taxon>
        <taxon>Pseudomonadati</taxon>
        <taxon>Bacteroidota</taxon>
        <taxon>Bacteroidia</taxon>
        <taxon>Marinilabiliales</taxon>
        <taxon>Marinifilaceae</taxon>
    </lineage>
</organism>